<dbReference type="Pfam" id="PF00271">
    <property type="entry name" value="Helicase_C"/>
    <property type="match status" value="1"/>
</dbReference>
<organism evidence="5 6">
    <name type="scientific">Defluviitoga tunisiensis</name>
    <dbReference type="NCBI Taxonomy" id="1006576"/>
    <lineage>
        <taxon>Bacteria</taxon>
        <taxon>Thermotogati</taxon>
        <taxon>Thermotogota</taxon>
        <taxon>Thermotogae</taxon>
        <taxon>Petrotogales</taxon>
        <taxon>Petrotogaceae</taxon>
        <taxon>Defluviitoga</taxon>
    </lineage>
</organism>
<feature type="coiled-coil region" evidence="2">
    <location>
        <begin position="640"/>
        <end position="667"/>
    </location>
</feature>
<dbReference type="InterPro" id="IPR025202">
    <property type="entry name" value="PLD-like_dom"/>
</dbReference>
<accession>A0A0C7NM18</accession>
<evidence type="ECO:0000256" key="2">
    <source>
        <dbReference type="SAM" id="Coils"/>
    </source>
</evidence>
<dbReference type="Gene3D" id="3.40.50.10810">
    <property type="entry name" value="Tandem AAA-ATPase domain"/>
    <property type="match status" value="1"/>
</dbReference>
<dbReference type="OrthoDB" id="9814088at2"/>
<dbReference type="PROSITE" id="PS51192">
    <property type="entry name" value="HELICASE_ATP_BIND_1"/>
    <property type="match status" value="1"/>
</dbReference>
<protein>
    <submittedName>
        <fullName evidence="5">Helicase domain-containing protein</fullName>
    </submittedName>
</protein>
<evidence type="ECO:0000256" key="1">
    <source>
        <dbReference type="ARBA" id="ARBA00022801"/>
    </source>
</evidence>
<dbReference type="SUPFAM" id="SSF52540">
    <property type="entry name" value="P-loop containing nucleoside triphosphate hydrolases"/>
    <property type="match status" value="2"/>
</dbReference>
<name>A0A0C7NM18_DEFTU</name>
<dbReference type="InterPro" id="IPR000330">
    <property type="entry name" value="SNF2_N"/>
</dbReference>
<dbReference type="KEGG" id="dtn:DTL3_1657"/>
<feature type="domain" description="Helicase C-terminal" evidence="4">
    <location>
        <begin position="787"/>
        <end position="951"/>
    </location>
</feature>
<dbReference type="Gene3D" id="3.40.50.300">
    <property type="entry name" value="P-loop containing nucleotide triphosphate hydrolases"/>
    <property type="match status" value="1"/>
</dbReference>
<evidence type="ECO:0000259" key="3">
    <source>
        <dbReference type="PROSITE" id="PS51192"/>
    </source>
</evidence>
<keyword evidence="2" id="KW-0175">Coiled coil</keyword>
<dbReference type="PANTHER" id="PTHR45766:SF6">
    <property type="entry name" value="SWI_SNF-RELATED MATRIX-ASSOCIATED ACTIN-DEPENDENT REGULATOR OF CHROMATIN SUBFAMILY A-LIKE PROTEIN 1"/>
    <property type="match status" value="1"/>
</dbReference>
<dbReference type="STRING" id="1006576.DTL3_1657"/>
<proteinExistence type="predicted"/>
<feature type="domain" description="Helicase ATP-binding" evidence="3">
    <location>
        <begin position="261"/>
        <end position="446"/>
    </location>
</feature>
<evidence type="ECO:0000313" key="5">
    <source>
        <dbReference type="EMBL" id="CEP78946.1"/>
    </source>
</evidence>
<dbReference type="CDD" id="cd09178">
    <property type="entry name" value="PLDc_N_Snf2_like"/>
    <property type="match status" value="1"/>
</dbReference>
<dbReference type="EMBL" id="LN824141">
    <property type="protein sequence ID" value="CEP78946.1"/>
    <property type="molecule type" value="Genomic_DNA"/>
</dbReference>
<dbReference type="Proteomes" id="UP000032809">
    <property type="component" value="Chromosome I"/>
</dbReference>
<dbReference type="SMART" id="SM00490">
    <property type="entry name" value="HELICc"/>
    <property type="match status" value="1"/>
</dbReference>
<keyword evidence="5" id="KW-0347">Helicase</keyword>
<dbReference type="AlphaFoldDB" id="A0A0C7NM18"/>
<gene>
    <name evidence="5" type="ORF">DTL3_1657</name>
</gene>
<keyword evidence="5" id="KW-0067">ATP-binding</keyword>
<keyword evidence="6" id="KW-1185">Reference proteome</keyword>
<dbReference type="SUPFAM" id="SSF56024">
    <property type="entry name" value="Phospholipase D/nuclease"/>
    <property type="match status" value="1"/>
</dbReference>
<dbReference type="InterPro" id="IPR001650">
    <property type="entry name" value="Helicase_C-like"/>
</dbReference>
<dbReference type="SMART" id="SM00487">
    <property type="entry name" value="DEXDc"/>
    <property type="match status" value="1"/>
</dbReference>
<dbReference type="Pfam" id="PF13091">
    <property type="entry name" value="PLDc_2"/>
    <property type="match status" value="1"/>
</dbReference>
<sequence length="1221" mass="143123">MNREIAPNIIDNSQGRELVRVIKDQLKKSKEAKFAIGYFFLSGFNLVKDDFPKDYENRPFLKIVMGNETTYPTKEELVEGYNLREIFKQRMIEDLQSEQLSDEEVSQLKTLRDFVSNNIIKVKLYDKSRLHAKLYLFLTNPKEPYGSSGLAAVGSSNFTSVGITRNKELNVLLTSRDEVNYLNNWFDSLWEESIEFREDLLKVIDLSGVLPNSPYPKIGKMVDPQTLFKYLVYKWFDGRVLNLYKKDVLMEFQLVGVVNAIEKINFYNGVILADSVGLGKSFIAAAIIEELLEGRHPNWVPKGKTSSIMLILPPSIISQWEELLIKSSYFLTDKITEVKKEEHNFKVYSIHNPQEQKHLGNLAFLSLGIFQNLTEEELKKIAKEYDFYVIDEAHKYRNSSTNRWKNARKLQKKEDGFANKFLLLTATPLNNSINDIYNLIRIFTDDAFTPFYVKGIPINNLMKEYKNLKRRLQKENGDDIKKELKKIATEIKQNVLDEIMILRTRKYITEQLQDLKIDDKNITFHDPKPYTLNYYSFYTKEYKTFIETVSNNLDKILFEHTKLYGTRFVVFEEEAVEGEESIKRLIEVADLFKLILGKRLESGIYSFETTLRRLYEKEKIIYECFNSKEIFSTKKELVNLIKKAVEKARIDKELDEIEEEYSIEEEREETWFDRVEKLLLEYAKEEEIPGKQYSEIELLQLGLGKVLRNLWNDLKLMDCIFNELDKLKELNTKGQYKTVGYVPKESEDITKIPIYSYKNEPKLESLKQMIANPFFKSLELENIPSLNRKKILIFTQYKDTAYYIYTNLIDWIEQELDLHSWLKDKDKIKVALVTGDTDIATKINYMKRFSPRANDGWEEVKKYGEIEILISTDALSEGVNLQDANAVVNYDLPWNPMTIVQRVGRVNRIGNEKDIDVINYVPSDEIEVIVGVLQKLKQKIQDITLVVGKDVKILSPDEEISIETFGERIKDISSKTVSELEEYGISQDFKEFIPEGMPKEQIDEYKLLNLIQYDFAYKEQDFIEVSKMNDGPYYSYIEGNNKVVSIYEFYRGKYKIMKKVMCISENGKIEYKTPLEFINLLTHRKVQSQKIDKAIENLKSMKEETEKITEILNKSSNQEQKGFLNNLFNALLVEREKAKDIESEFYVVMNTLKNIPYYLYTKEIKKILAENEFIEVNKDTIIIKDYKSTVENLYSFFKNQGLTEVESLKITVNHLGWFYEI</sequence>
<dbReference type="RefSeq" id="WP_045088295.1">
    <property type="nucleotide sequence ID" value="NZ_LN824141.1"/>
</dbReference>
<dbReference type="Gene3D" id="3.30.870.10">
    <property type="entry name" value="Endonuclease Chain A"/>
    <property type="match status" value="1"/>
</dbReference>
<evidence type="ECO:0000259" key="4">
    <source>
        <dbReference type="PROSITE" id="PS51194"/>
    </source>
</evidence>
<dbReference type="PATRIC" id="fig|1006576.9.peg.1652"/>
<keyword evidence="5" id="KW-0547">Nucleotide-binding</keyword>
<keyword evidence="1" id="KW-0378">Hydrolase</keyword>
<reference evidence="6" key="1">
    <citation type="submission" date="2014-11" db="EMBL/GenBank/DDBJ databases">
        <authorList>
            <person name="Wibberg D."/>
        </authorList>
    </citation>
    <scope>NUCLEOTIDE SEQUENCE [LARGE SCALE GENOMIC DNA]</scope>
    <source>
        <strain evidence="6">L3</strain>
    </source>
</reference>
<dbReference type="PROSITE" id="PS51194">
    <property type="entry name" value="HELICASE_CTER"/>
    <property type="match status" value="1"/>
</dbReference>
<dbReference type="GO" id="GO:0004386">
    <property type="term" value="F:helicase activity"/>
    <property type="evidence" value="ECO:0007669"/>
    <property type="project" value="UniProtKB-KW"/>
</dbReference>
<dbReference type="InterPro" id="IPR038718">
    <property type="entry name" value="SNF2-like_sf"/>
</dbReference>
<dbReference type="InterPro" id="IPR014001">
    <property type="entry name" value="Helicase_ATP-bd"/>
</dbReference>
<dbReference type="GO" id="GO:0016787">
    <property type="term" value="F:hydrolase activity"/>
    <property type="evidence" value="ECO:0007669"/>
    <property type="project" value="UniProtKB-KW"/>
</dbReference>
<dbReference type="HOGENOM" id="CLU_268607_0_0_0"/>
<dbReference type="PANTHER" id="PTHR45766">
    <property type="entry name" value="DNA ANNEALING HELICASE AND ENDONUCLEASE ZRANB3 FAMILY MEMBER"/>
    <property type="match status" value="1"/>
</dbReference>
<dbReference type="Pfam" id="PF00176">
    <property type="entry name" value="SNF2-rel_dom"/>
    <property type="match status" value="1"/>
</dbReference>
<dbReference type="InterPro" id="IPR027417">
    <property type="entry name" value="P-loop_NTPase"/>
</dbReference>
<dbReference type="CDD" id="cd18793">
    <property type="entry name" value="SF2_C_SNF"/>
    <property type="match status" value="1"/>
</dbReference>
<evidence type="ECO:0000313" key="6">
    <source>
        <dbReference type="Proteomes" id="UP000032809"/>
    </source>
</evidence>
<dbReference type="GO" id="GO:0005524">
    <property type="term" value="F:ATP binding"/>
    <property type="evidence" value="ECO:0007669"/>
    <property type="project" value="InterPro"/>
</dbReference>
<feature type="coiled-coil region" evidence="2">
    <location>
        <begin position="1084"/>
        <end position="1121"/>
    </location>
</feature>
<dbReference type="InterPro" id="IPR049730">
    <property type="entry name" value="SNF2/RAD54-like_C"/>
</dbReference>